<dbReference type="KEGG" id="paby:Ga0080574_TMP3794"/>
<accession>A0A1P8UXK4</accession>
<dbReference type="RefSeq" id="WP_156876406.1">
    <property type="nucleotide sequence ID" value="NZ_CP015093.1"/>
</dbReference>
<proteinExistence type="predicted"/>
<dbReference type="InterPro" id="IPR027417">
    <property type="entry name" value="P-loop_NTPase"/>
</dbReference>
<keyword evidence="5" id="KW-1185">Reference proteome</keyword>
<feature type="region of interest" description="Disordered" evidence="2">
    <location>
        <begin position="458"/>
        <end position="482"/>
    </location>
</feature>
<evidence type="ECO:0000313" key="5">
    <source>
        <dbReference type="Proteomes" id="UP000187059"/>
    </source>
</evidence>
<dbReference type="STRING" id="1250539.Ga0080574_TMP3794"/>
<protein>
    <submittedName>
        <fullName evidence="4">Mu-like prophage FluMu protein gp28</fullName>
    </submittedName>
</protein>
<dbReference type="Pfam" id="PF17289">
    <property type="entry name" value="Terminase_6C"/>
    <property type="match status" value="1"/>
</dbReference>
<reference evidence="4 5" key="1">
    <citation type="submission" date="2016-04" db="EMBL/GenBank/DDBJ databases">
        <title>Deep-sea bacteria in the southern Pacific.</title>
        <authorList>
            <person name="Tang K."/>
        </authorList>
    </citation>
    <scope>NUCLEOTIDE SEQUENCE [LARGE SCALE GENOMIC DNA]</scope>
    <source>
        <strain evidence="4 5">JLT2014</strain>
    </source>
</reference>
<dbReference type="Pfam" id="PF03237">
    <property type="entry name" value="Terminase_6N"/>
    <property type="match status" value="1"/>
</dbReference>
<dbReference type="InterPro" id="IPR035421">
    <property type="entry name" value="Terminase_6C"/>
</dbReference>
<feature type="domain" description="Terminase large subunit gp17-like C-terminal" evidence="3">
    <location>
        <begin position="284"/>
        <end position="433"/>
    </location>
</feature>
<dbReference type="Gene3D" id="3.30.420.240">
    <property type="match status" value="1"/>
</dbReference>
<sequence>MVDPVINFLPYQRAWIEDDSRFKIGMFTRRGGKTFGSCGEIVDDCVKAEMDRRKVRWTILSRSENTAKEALDDALKPMTRAYYAVLSGLSRRGKPEFVQDEFHVPAHAREIRQGNELVTIDVPEARYKTQEVHFPGGSRVVALSASPDAARGFGGNLLLDEFAFHADSRRIWGSAYPVAARGGHKIRVISTPNGKGNKFYELMTTQDNGWSKHHVDIYEAVKQGLDVNIEELRKGMADQDAWAQEFELAWLDEASAWLDYDLISSCEGNSAGVPELYMGGPCFVGVDIAARNDLFVIWVFELVGDVLVTREIIAKKRIKFAEQDELLASVMRRYRVVRCLMDQTGMGEKPVEDAKRRHGEDRVQGVLFNAAVKLDMATTMKERFQDRRARIPAGDPALRADLHSIKSRVGMTGIRTLIADGDSDGHADRFWAGALGMAAAELGEAEYEYQGVAGTRSRYAPANDDDDEEGAGGRWGNGGGAW</sequence>
<dbReference type="EMBL" id="CP015093">
    <property type="protein sequence ID" value="APZ54128.1"/>
    <property type="molecule type" value="Genomic_DNA"/>
</dbReference>
<evidence type="ECO:0000313" key="4">
    <source>
        <dbReference type="EMBL" id="APZ54128.1"/>
    </source>
</evidence>
<keyword evidence="1" id="KW-1188">Viral release from host cell</keyword>
<dbReference type="AlphaFoldDB" id="A0A1P8UXK4"/>
<organism evidence="4 5">
    <name type="scientific">Salipiger abyssi</name>
    <dbReference type="NCBI Taxonomy" id="1250539"/>
    <lineage>
        <taxon>Bacteria</taxon>
        <taxon>Pseudomonadati</taxon>
        <taxon>Pseudomonadota</taxon>
        <taxon>Alphaproteobacteria</taxon>
        <taxon>Rhodobacterales</taxon>
        <taxon>Roseobacteraceae</taxon>
        <taxon>Salipiger</taxon>
    </lineage>
</organism>
<evidence type="ECO:0000256" key="2">
    <source>
        <dbReference type="SAM" id="MobiDB-lite"/>
    </source>
</evidence>
<evidence type="ECO:0000256" key="1">
    <source>
        <dbReference type="ARBA" id="ARBA00022612"/>
    </source>
</evidence>
<dbReference type="Proteomes" id="UP000187059">
    <property type="component" value="Chromosome"/>
</dbReference>
<dbReference type="Gene3D" id="3.40.50.300">
    <property type="entry name" value="P-loop containing nucleotide triphosphate hydrolases"/>
    <property type="match status" value="1"/>
</dbReference>
<evidence type="ECO:0000259" key="3">
    <source>
        <dbReference type="Pfam" id="PF17289"/>
    </source>
</evidence>
<gene>
    <name evidence="4" type="ORF">Ga0080574_TMP3794</name>
</gene>
<name>A0A1P8UXK4_9RHOB</name>
<feature type="compositionally biased region" description="Gly residues" evidence="2">
    <location>
        <begin position="472"/>
        <end position="482"/>
    </location>
</feature>
<dbReference type="OrthoDB" id="9801658at2"/>